<proteinExistence type="predicted"/>
<protein>
    <submittedName>
        <fullName evidence="1">Endonuclease YhcR</fullName>
        <ecNumber evidence="1">3.1.31.-</ecNumber>
    </submittedName>
</protein>
<dbReference type="GO" id="GO:0016787">
    <property type="term" value="F:hydrolase activity"/>
    <property type="evidence" value="ECO:0007669"/>
    <property type="project" value="UniProtKB-KW"/>
</dbReference>
<dbReference type="NCBIfam" id="NF038128">
    <property type="entry name" value="choice_anch_J"/>
    <property type="match status" value="2"/>
</dbReference>
<dbReference type="Gene3D" id="2.60.120.200">
    <property type="match status" value="1"/>
</dbReference>
<keyword evidence="1" id="KW-0540">Nuclease</keyword>
<dbReference type="EMBL" id="CACRTD010000041">
    <property type="protein sequence ID" value="VYT33888.1"/>
    <property type="molecule type" value="Genomic_DNA"/>
</dbReference>
<gene>
    <name evidence="1" type="primary">yhcR_2</name>
    <name evidence="1" type="ORF">BOLFYP28_02574</name>
</gene>
<dbReference type="GO" id="GO:0004519">
    <property type="term" value="F:endonuclease activity"/>
    <property type="evidence" value="ECO:0007669"/>
    <property type="project" value="UniProtKB-KW"/>
</dbReference>
<name>A0A6N2VUY9_BACOV</name>
<sequence>MKKILNALFLTLLAVFTFSSCSDVPAPYDILGEGDVPGLTGDGTKENPYNIATASLKQDGSVAWVQGYIVGSADGASLADGSKFEAPFVGASNILIADDVNEKDYKKCIPVQLVAGTDLRAQLNLVDNAANLGQVVIIKGTLENYFKQAGVKAPTAAVLNGKEIGDGGEPTPGNVTITENQPYSASFASDLAGFTVENKVSEGLTGDVWYYSSKYTAATSSSYNGTTNVPAEGWFLSPVLDMTAISKATLTFEHSSYKEGKPEELMLKIRQENATDWTDLVISNYSNGRDNHVTTTVDLTDFASKKAQIAFVYKNEAGGSDNTWYIYNLKVAAGEGGGETPDDDPFGLDTSNPKSTFSADFEEITAINQNYSLEGWINKSIQASNVWQTGIYNNIDKYIKATPYNVAANETMEVWFITPAFTVSTANKFTFDCAGANWQADMTLKVFFLQKDANGVVTKNEVTVAQIPTSGTNFEWVRDINVDLSSYNGKVGFIGFQYAVVSTGVNKNLPTYQIDNVKYVGGGGETPGTESVIFTETFGETLSTGSTEKFAIADFEEWTNGVGLVFSTTDPSKKIEIRRTKTISNCVWLPAKNIYGFKIENINTTGYRDLVLSYKILPNTLASSGVKANQANINVKCGEQMMTIPSVELTSTSEYKEVELTGIPEGITSIEFISTENNLVGFRLDDITLKGKK</sequence>
<evidence type="ECO:0000313" key="1">
    <source>
        <dbReference type="EMBL" id="VYT33888.1"/>
    </source>
</evidence>
<dbReference type="Pfam" id="PF19886">
    <property type="entry name" value="DUF6359"/>
    <property type="match status" value="1"/>
</dbReference>
<keyword evidence="1" id="KW-0378">Hydrolase</keyword>
<dbReference type="AlphaFoldDB" id="A0A6N2VUY9"/>
<accession>A0A6N2VUY9</accession>
<dbReference type="EC" id="3.1.31.-" evidence="1"/>
<dbReference type="PROSITE" id="PS51257">
    <property type="entry name" value="PROKAR_LIPOPROTEIN"/>
    <property type="match status" value="1"/>
</dbReference>
<dbReference type="InterPro" id="IPR045939">
    <property type="entry name" value="YhcR_N"/>
</dbReference>
<reference evidence="1" key="1">
    <citation type="submission" date="2019-11" db="EMBL/GenBank/DDBJ databases">
        <authorList>
            <person name="Feng L."/>
        </authorList>
    </citation>
    <scope>NUCLEOTIDE SEQUENCE</scope>
    <source>
        <strain evidence="1">BovatusLFYP28</strain>
    </source>
</reference>
<keyword evidence="1" id="KW-0255">Endonuclease</keyword>
<organism evidence="1">
    <name type="scientific">Bacteroides ovatus</name>
    <dbReference type="NCBI Taxonomy" id="28116"/>
    <lineage>
        <taxon>Bacteria</taxon>
        <taxon>Pseudomonadati</taxon>
        <taxon>Bacteroidota</taxon>
        <taxon>Bacteroidia</taxon>
        <taxon>Bacteroidales</taxon>
        <taxon>Bacteroidaceae</taxon>
        <taxon>Bacteroides</taxon>
    </lineage>
</organism>
<dbReference type="RefSeq" id="WP_185911590.1">
    <property type="nucleotide sequence ID" value="NZ_CACRTD010000041.1"/>
</dbReference>